<dbReference type="Proteomes" id="UP001165083">
    <property type="component" value="Unassembled WGS sequence"/>
</dbReference>
<reference evidence="2" key="1">
    <citation type="submission" date="2023-04" db="EMBL/GenBank/DDBJ databases">
        <title>Phytophthora lilii NBRC 32176.</title>
        <authorList>
            <person name="Ichikawa N."/>
            <person name="Sato H."/>
            <person name="Tonouchi N."/>
        </authorList>
    </citation>
    <scope>NUCLEOTIDE SEQUENCE</scope>
    <source>
        <strain evidence="2">NBRC 32176</strain>
    </source>
</reference>
<evidence type="ECO:0000313" key="3">
    <source>
        <dbReference type="Proteomes" id="UP001165083"/>
    </source>
</evidence>
<sequence>MAFLQDDDGAFEAALSLLDEFASGATDESELYLTRDNLAEQAGRLNGAPDASNHHEFVAGDSGSTATTSPGSRARQRPAETRCGTAAKSGEQLGNTHAEASNAIGKLTECLLDKCAIAATLKIAIPDMFCSWCHLVLQTNECASLVTTTTHVNRHTVDVLEFHGEIKSFRGLFQLLDEMYRNLDDTFKANGLATMTISPVDVHIRKGADGKSLEFVSYKELPFDMHSTAEATWNHFKGVEKHIANGALYEKAEKVSTRNSALSRLIRFTNSMLAGDRISTNLSRSSQTSRRKCTPTALARISR</sequence>
<evidence type="ECO:0000313" key="2">
    <source>
        <dbReference type="EMBL" id="GMF17912.1"/>
    </source>
</evidence>
<feature type="compositionally biased region" description="Polar residues" evidence="1">
    <location>
        <begin position="62"/>
        <end position="71"/>
    </location>
</feature>
<keyword evidence="3" id="KW-1185">Reference proteome</keyword>
<dbReference type="EMBL" id="BSXW01000299">
    <property type="protein sequence ID" value="GMF17912.1"/>
    <property type="molecule type" value="Genomic_DNA"/>
</dbReference>
<organism evidence="2 3">
    <name type="scientific">Phytophthora lilii</name>
    <dbReference type="NCBI Taxonomy" id="2077276"/>
    <lineage>
        <taxon>Eukaryota</taxon>
        <taxon>Sar</taxon>
        <taxon>Stramenopiles</taxon>
        <taxon>Oomycota</taxon>
        <taxon>Peronosporomycetes</taxon>
        <taxon>Peronosporales</taxon>
        <taxon>Peronosporaceae</taxon>
        <taxon>Phytophthora</taxon>
    </lineage>
</organism>
<proteinExistence type="predicted"/>
<protein>
    <submittedName>
        <fullName evidence="2">Unnamed protein product</fullName>
    </submittedName>
</protein>
<feature type="region of interest" description="Disordered" evidence="1">
    <location>
        <begin position="281"/>
        <end position="303"/>
    </location>
</feature>
<evidence type="ECO:0000256" key="1">
    <source>
        <dbReference type="SAM" id="MobiDB-lite"/>
    </source>
</evidence>
<gene>
    <name evidence="2" type="ORF">Plil01_000662000</name>
</gene>
<name>A0A9W6TQV5_9STRA</name>
<feature type="region of interest" description="Disordered" evidence="1">
    <location>
        <begin position="44"/>
        <end position="81"/>
    </location>
</feature>
<dbReference type="AlphaFoldDB" id="A0A9W6TQV5"/>
<comment type="caution">
    <text evidence="2">The sequence shown here is derived from an EMBL/GenBank/DDBJ whole genome shotgun (WGS) entry which is preliminary data.</text>
</comment>
<accession>A0A9W6TQV5</accession>